<dbReference type="InterPro" id="IPR007263">
    <property type="entry name" value="DCC1-like"/>
</dbReference>
<dbReference type="RefSeq" id="WP_279527884.1">
    <property type="nucleotide sequence ID" value="NZ_CP122312.1"/>
</dbReference>
<dbReference type="EMBL" id="JBHTAR010000011">
    <property type="protein sequence ID" value="MFC7201125.1"/>
    <property type="molecule type" value="Genomic_DNA"/>
</dbReference>
<name>A0ABD5Z7H8_9EURY</name>
<protein>
    <submittedName>
        <fullName evidence="1">Thiol-disulfide oxidoreductase DCC family protein</fullName>
    </submittedName>
</protein>
<gene>
    <name evidence="1" type="ORF">ACFQJ9_17210</name>
</gene>
<dbReference type="AlphaFoldDB" id="A0ABD5Z7H8"/>
<evidence type="ECO:0000313" key="1">
    <source>
        <dbReference type="EMBL" id="MFC7201125.1"/>
    </source>
</evidence>
<sequence length="124" mass="14310">MTDEHPPRIVFDDMCGFCTWCVHFAQRHGEFESVGFSELSPDQKARLPDDYETCVHLLTDDAVYDCGEAVEQALRRMSPALDAAFSVLDEVPGYASLRERVYRWAADRRDWWAKIVRDEPPAKQ</sequence>
<comment type="caution">
    <text evidence="1">The sequence shown here is derived from an EMBL/GenBank/DDBJ whole genome shotgun (WGS) entry which is preliminary data.</text>
</comment>
<organism evidence="1 2">
    <name type="scientific">Halospeciosus flavus</name>
    <dbReference type="NCBI Taxonomy" id="3032283"/>
    <lineage>
        <taxon>Archaea</taxon>
        <taxon>Methanobacteriati</taxon>
        <taxon>Methanobacteriota</taxon>
        <taxon>Stenosarchaea group</taxon>
        <taxon>Halobacteria</taxon>
        <taxon>Halobacteriales</taxon>
        <taxon>Halobacteriaceae</taxon>
        <taxon>Halospeciosus</taxon>
    </lineage>
</organism>
<reference evidence="1 2" key="1">
    <citation type="journal article" date="2019" name="Int. J. Syst. Evol. Microbiol.">
        <title>The Global Catalogue of Microorganisms (GCM) 10K type strain sequencing project: providing services to taxonomists for standard genome sequencing and annotation.</title>
        <authorList>
            <consortium name="The Broad Institute Genomics Platform"/>
            <consortium name="The Broad Institute Genome Sequencing Center for Infectious Disease"/>
            <person name="Wu L."/>
            <person name="Ma J."/>
        </authorList>
    </citation>
    <scope>NUCLEOTIDE SEQUENCE [LARGE SCALE GENOMIC DNA]</scope>
    <source>
        <strain evidence="1 2">XZGYJ-43</strain>
    </source>
</reference>
<evidence type="ECO:0000313" key="2">
    <source>
        <dbReference type="Proteomes" id="UP001596447"/>
    </source>
</evidence>
<accession>A0ABD5Z7H8</accession>
<proteinExistence type="predicted"/>
<keyword evidence="2" id="KW-1185">Reference proteome</keyword>
<dbReference type="Proteomes" id="UP001596447">
    <property type="component" value="Unassembled WGS sequence"/>
</dbReference>
<dbReference type="Pfam" id="PF04134">
    <property type="entry name" value="DCC1-like"/>
    <property type="match status" value="1"/>
</dbReference>